<proteinExistence type="predicted"/>
<accession>A0A3S5CN58</accession>
<dbReference type="EMBL" id="CAAALY010248004">
    <property type="protein sequence ID" value="VEL34602.1"/>
    <property type="molecule type" value="Genomic_DNA"/>
</dbReference>
<comment type="caution">
    <text evidence="1">The sequence shown here is derived from an EMBL/GenBank/DDBJ whole genome shotgun (WGS) entry which is preliminary data.</text>
</comment>
<dbReference type="AlphaFoldDB" id="A0A3S5CN58"/>
<organism evidence="1 2">
    <name type="scientific">Protopolystoma xenopodis</name>
    <dbReference type="NCBI Taxonomy" id="117903"/>
    <lineage>
        <taxon>Eukaryota</taxon>
        <taxon>Metazoa</taxon>
        <taxon>Spiralia</taxon>
        <taxon>Lophotrochozoa</taxon>
        <taxon>Platyhelminthes</taxon>
        <taxon>Monogenea</taxon>
        <taxon>Polyopisthocotylea</taxon>
        <taxon>Polystomatidea</taxon>
        <taxon>Polystomatidae</taxon>
        <taxon>Protopolystoma</taxon>
    </lineage>
</organism>
<evidence type="ECO:0000313" key="1">
    <source>
        <dbReference type="EMBL" id="VEL34602.1"/>
    </source>
</evidence>
<keyword evidence="2" id="KW-1185">Reference proteome</keyword>
<sequence>MQPAFYIDAYPGLCDQVCTLRIRDRTKERACESDESGPKVETVGTAARPRIRGPFCNWARGPALCSARRRPTTGAMARLVTGPLGSRQGPAANESSSNQTVCSALGLSALEPLSESVSEGAPSNRSRLEVLAAAFVLLAQRLVPVPRQHGLVGARREKVSQSRLRSFCLSFM</sequence>
<protein>
    <submittedName>
        <fullName evidence="1">Uncharacterized protein</fullName>
    </submittedName>
</protein>
<name>A0A3S5CN58_9PLAT</name>
<dbReference type="Proteomes" id="UP000784294">
    <property type="component" value="Unassembled WGS sequence"/>
</dbReference>
<evidence type="ECO:0000313" key="2">
    <source>
        <dbReference type="Proteomes" id="UP000784294"/>
    </source>
</evidence>
<gene>
    <name evidence="1" type="ORF">PXEA_LOCUS28042</name>
</gene>
<reference evidence="1" key="1">
    <citation type="submission" date="2018-11" db="EMBL/GenBank/DDBJ databases">
        <authorList>
            <consortium name="Pathogen Informatics"/>
        </authorList>
    </citation>
    <scope>NUCLEOTIDE SEQUENCE</scope>
</reference>